<gene>
    <name evidence="4" type="ORF">EV385_0845</name>
</gene>
<organism evidence="4 5">
    <name type="scientific">Krasilnikovia cinnamomea</name>
    <dbReference type="NCBI Taxonomy" id="349313"/>
    <lineage>
        <taxon>Bacteria</taxon>
        <taxon>Bacillati</taxon>
        <taxon>Actinomycetota</taxon>
        <taxon>Actinomycetes</taxon>
        <taxon>Micromonosporales</taxon>
        <taxon>Micromonosporaceae</taxon>
        <taxon>Krasilnikovia</taxon>
    </lineage>
</organism>
<dbReference type="Proteomes" id="UP000292564">
    <property type="component" value="Unassembled WGS sequence"/>
</dbReference>
<feature type="compositionally biased region" description="Low complexity" evidence="2">
    <location>
        <begin position="274"/>
        <end position="307"/>
    </location>
</feature>
<sequence>MPSSRPPYALPRDPASSPTVSVVIPVRNEEENLPLVLEGLPPVDEVIVVDGGSTDDTVAVAREIRPDAVLVRQTRTGKGNALVCGLAVASGDIVVTLNGDGSADPGELPRFVDALLSGAQVAHGSRYRHGGAQRGGPRLERLADRLLCGLVNAVFGTRFTDLGYGYNAYRREVLPMLDLPAPSRPGTRRGARTWGDGPEIGPLLTLRTGTARLRIVEVASIGYPRIHGPSQRRALRGLGWALRAAWNEYPRRRSARPPDTTAPRAVPERGVPDAGVSGARHAAARVSVSRRPARAAGAGSAGRTAAGSGSGPGRVRGRPGA</sequence>
<dbReference type="InterPro" id="IPR050256">
    <property type="entry name" value="Glycosyltransferase_2"/>
</dbReference>
<dbReference type="SUPFAM" id="SSF53448">
    <property type="entry name" value="Nucleotide-diphospho-sugar transferases"/>
    <property type="match status" value="1"/>
</dbReference>
<feature type="compositionally biased region" description="Gly residues" evidence="2">
    <location>
        <begin position="308"/>
        <end position="321"/>
    </location>
</feature>
<comment type="similarity">
    <text evidence="1">Belongs to the glycosyltransferase 2 family.</text>
</comment>
<comment type="caution">
    <text evidence="4">The sequence shown here is derived from an EMBL/GenBank/DDBJ whole genome shotgun (WGS) entry which is preliminary data.</text>
</comment>
<evidence type="ECO:0000256" key="1">
    <source>
        <dbReference type="ARBA" id="ARBA00006739"/>
    </source>
</evidence>
<keyword evidence="5" id="KW-1185">Reference proteome</keyword>
<accession>A0A4Q7ZEG4</accession>
<feature type="region of interest" description="Disordered" evidence="2">
    <location>
        <begin position="251"/>
        <end position="321"/>
    </location>
</feature>
<name>A0A4Q7ZEG4_9ACTN</name>
<dbReference type="EMBL" id="SHKY01000001">
    <property type="protein sequence ID" value="RZU49110.1"/>
    <property type="molecule type" value="Genomic_DNA"/>
</dbReference>
<dbReference type="GO" id="GO:0016740">
    <property type="term" value="F:transferase activity"/>
    <property type="evidence" value="ECO:0007669"/>
    <property type="project" value="UniProtKB-KW"/>
</dbReference>
<dbReference type="Pfam" id="PF00535">
    <property type="entry name" value="Glycos_transf_2"/>
    <property type="match status" value="1"/>
</dbReference>
<dbReference type="InterPro" id="IPR029044">
    <property type="entry name" value="Nucleotide-diphossugar_trans"/>
</dbReference>
<dbReference type="Gene3D" id="3.90.550.10">
    <property type="entry name" value="Spore Coat Polysaccharide Biosynthesis Protein SpsA, Chain A"/>
    <property type="match status" value="1"/>
</dbReference>
<evidence type="ECO:0000259" key="3">
    <source>
        <dbReference type="Pfam" id="PF00535"/>
    </source>
</evidence>
<dbReference type="PANTHER" id="PTHR48090:SF7">
    <property type="entry name" value="RFBJ PROTEIN"/>
    <property type="match status" value="1"/>
</dbReference>
<dbReference type="PANTHER" id="PTHR48090">
    <property type="entry name" value="UNDECAPRENYL-PHOSPHATE 4-DEOXY-4-FORMAMIDO-L-ARABINOSE TRANSFERASE-RELATED"/>
    <property type="match status" value="1"/>
</dbReference>
<evidence type="ECO:0000256" key="2">
    <source>
        <dbReference type="SAM" id="MobiDB-lite"/>
    </source>
</evidence>
<evidence type="ECO:0000313" key="4">
    <source>
        <dbReference type="EMBL" id="RZU49110.1"/>
    </source>
</evidence>
<dbReference type="RefSeq" id="WP_242624691.1">
    <property type="nucleotide sequence ID" value="NZ_SHKY01000001.1"/>
</dbReference>
<dbReference type="CDD" id="cd04179">
    <property type="entry name" value="DPM_DPG-synthase_like"/>
    <property type="match status" value="1"/>
</dbReference>
<proteinExistence type="inferred from homology"/>
<dbReference type="AlphaFoldDB" id="A0A4Q7ZEG4"/>
<reference evidence="4 5" key="1">
    <citation type="submission" date="2019-02" db="EMBL/GenBank/DDBJ databases">
        <title>Sequencing the genomes of 1000 actinobacteria strains.</title>
        <authorList>
            <person name="Klenk H.-P."/>
        </authorList>
    </citation>
    <scope>NUCLEOTIDE SEQUENCE [LARGE SCALE GENOMIC DNA]</scope>
    <source>
        <strain evidence="4 5">DSM 45162</strain>
    </source>
</reference>
<protein>
    <submittedName>
        <fullName evidence="4">Glycosyl transferase family 2</fullName>
    </submittedName>
</protein>
<dbReference type="InterPro" id="IPR001173">
    <property type="entry name" value="Glyco_trans_2-like"/>
</dbReference>
<feature type="domain" description="Glycosyltransferase 2-like" evidence="3">
    <location>
        <begin position="21"/>
        <end position="174"/>
    </location>
</feature>
<keyword evidence="4" id="KW-0808">Transferase</keyword>
<evidence type="ECO:0000313" key="5">
    <source>
        <dbReference type="Proteomes" id="UP000292564"/>
    </source>
</evidence>